<dbReference type="EMBL" id="REGN01004289">
    <property type="protein sequence ID" value="RNA18210.1"/>
    <property type="molecule type" value="Genomic_DNA"/>
</dbReference>
<name>A0A3M7R3P3_BRAPC</name>
<dbReference type="AlphaFoldDB" id="A0A3M7R3P3"/>
<reference evidence="1 2" key="1">
    <citation type="journal article" date="2018" name="Sci. Rep.">
        <title>Genomic signatures of local adaptation to the degree of environmental predictability in rotifers.</title>
        <authorList>
            <person name="Franch-Gras L."/>
            <person name="Hahn C."/>
            <person name="Garcia-Roger E.M."/>
            <person name="Carmona M.J."/>
            <person name="Serra M."/>
            <person name="Gomez A."/>
        </authorList>
    </citation>
    <scope>NUCLEOTIDE SEQUENCE [LARGE SCALE GENOMIC DNA]</scope>
    <source>
        <strain evidence="1">HYR1</strain>
    </source>
</reference>
<gene>
    <name evidence="1" type="ORF">BpHYR1_047210</name>
</gene>
<accession>A0A3M7R3P3</accession>
<evidence type="ECO:0000313" key="2">
    <source>
        <dbReference type="Proteomes" id="UP000276133"/>
    </source>
</evidence>
<comment type="caution">
    <text evidence="1">The sequence shown here is derived from an EMBL/GenBank/DDBJ whole genome shotgun (WGS) entry which is preliminary data.</text>
</comment>
<evidence type="ECO:0000313" key="1">
    <source>
        <dbReference type="EMBL" id="RNA18210.1"/>
    </source>
</evidence>
<keyword evidence="2" id="KW-1185">Reference proteome</keyword>
<dbReference type="Proteomes" id="UP000276133">
    <property type="component" value="Unassembled WGS sequence"/>
</dbReference>
<proteinExistence type="predicted"/>
<organism evidence="1 2">
    <name type="scientific">Brachionus plicatilis</name>
    <name type="common">Marine rotifer</name>
    <name type="synonym">Brachionus muelleri</name>
    <dbReference type="NCBI Taxonomy" id="10195"/>
    <lineage>
        <taxon>Eukaryota</taxon>
        <taxon>Metazoa</taxon>
        <taxon>Spiralia</taxon>
        <taxon>Gnathifera</taxon>
        <taxon>Rotifera</taxon>
        <taxon>Eurotatoria</taxon>
        <taxon>Monogononta</taxon>
        <taxon>Pseudotrocha</taxon>
        <taxon>Ploima</taxon>
        <taxon>Brachionidae</taxon>
        <taxon>Brachionus</taxon>
    </lineage>
</organism>
<protein>
    <submittedName>
        <fullName evidence="1">Uncharacterized protein</fullName>
    </submittedName>
</protein>
<sequence length="88" mass="9922">MLAFYKAERFGLADQSQISFSFSDAAKCPKSQCCKVLQRPLSLFALLKQYNCRALQSKGIGTYTALKKQLLTASDRIKRLKLSIELDN</sequence>